<accession>A0AA36F751</accession>
<dbReference type="EMBL" id="OX597821">
    <property type="protein sequence ID" value="CAI9726814.1"/>
    <property type="molecule type" value="Genomic_DNA"/>
</dbReference>
<name>A0AA36F751_OCTVU</name>
<protein>
    <submittedName>
        <fullName evidence="1">Uncharacterized protein</fullName>
    </submittedName>
</protein>
<proteinExistence type="predicted"/>
<organism evidence="1 2">
    <name type="scientific">Octopus vulgaris</name>
    <name type="common">Common octopus</name>
    <dbReference type="NCBI Taxonomy" id="6645"/>
    <lineage>
        <taxon>Eukaryota</taxon>
        <taxon>Metazoa</taxon>
        <taxon>Spiralia</taxon>
        <taxon>Lophotrochozoa</taxon>
        <taxon>Mollusca</taxon>
        <taxon>Cephalopoda</taxon>
        <taxon>Coleoidea</taxon>
        <taxon>Octopodiformes</taxon>
        <taxon>Octopoda</taxon>
        <taxon>Incirrata</taxon>
        <taxon>Octopodidae</taxon>
        <taxon>Octopus</taxon>
    </lineage>
</organism>
<sequence>MGYQIRTSLTISFAVDLPLWYMSKLGAIPEGARYLMQSDRNTSLVVKNDRTVLVYNDPIRKCAEEDAQSRVQESTKMLEVALLGNQKLKSVANHKMI</sequence>
<reference evidence="1" key="1">
    <citation type="submission" date="2023-08" db="EMBL/GenBank/DDBJ databases">
        <authorList>
            <person name="Alioto T."/>
            <person name="Alioto T."/>
            <person name="Gomez Garrido J."/>
        </authorList>
    </citation>
    <scope>NUCLEOTIDE SEQUENCE</scope>
</reference>
<dbReference type="AlphaFoldDB" id="A0AA36F751"/>
<evidence type="ECO:0000313" key="1">
    <source>
        <dbReference type="EMBL" id="CAI9726814.1"/>
    </source>
</evidence>
<gene>
    <name evidence="1" type="ORF">OCTVUL_1B002091</name>
</gene>
<dbReference type="Proteomes" id="UP001162480">
    <property type="component" value="Chromosome 8"/>
</dbReference>
<evidence type="ECO:0000313" key="2">
    <source>
        <dbReference type="Proteomes" id="UP001162480"/>
    </source>
</evidence>
<keyword evidence="2" id="KW-1185">Reference proteome</keyword>